<dbReference type="HAMAP" id="MF_01928">
    <property type="entry name" value="PurK"/>
    <property type="match status" value="1"/>
</dbReference>
<keyword evidence="1" id="KW-0547">Nucleotide-binding</keyword>
<keyword evidence="2" id="KW-0658">Purine biosynthesis</keyword>
<dbReference type="AlphaFoldDB" id="A0A381RVZ4"/>
<dbReference type="Pfam" id="PF02222">
    <property type="entry name" value="ATP-grasp"/>
    <property type="match status" value="1"/>
</dbReference>
<dbReference type="InterPro" id="IPR003135">
    <property type="entry name" value="ATP-grasp_carboxylate-amine"/>
</dbReference>
<protein>
    <recommendedName>
        <fullName evidence="5">ATP-grasp domain-containing protein</fullName>
    </recommendedName>
</protein>
<dbReference type="NCBIfam" id="TIGR01161">
    <property type="entry name" value="purK"/>
    <property type="match status" value="1"/>
</dbReference>
<name>A0A381RVZ4_9ZZZZ</name>
<dbReference type="PANTHER" id="PTHR11609">
    <property type="entry name" value="PURINE BIOSYNTHESIS PROTEIN 6/7, PUR6/7"/>
    <property type="match status" value="1"/>
</dbReference>
<dbReference type="InterPro" id="IPR016185">
    <property type="entry name" value="PreATP-grasp_dom_sf"/>
</dbReference>
<dbReference type="Pfam" id="PF22660">
    <property type="entry name" value="RS_preATP-grasp-like"/>
    <property type="match status" value="1"/>
</dbReference>
<accession>A0A381RVZ4</accession>
<dbReference type="InterPro" id="IPR013815">
    <property type="entry name" value="ATP_grasp_subdomain_1"/>
</dbReference>
<dbReference type="PANTHER" id="PTHR11609:SF5">
    <property type="entry name" value="PHOSPHORIBOSYLAMINOIMIDAZOLE CARBOXYLASE"/>
    <property type="match status" value="1"/>
</dbReference>
<evidence type="ECO:0000256" key="3">
    <source>
        <dbReference type="ARBA" id="ARBA00022840"/>
    </source>
</evidence>
<proteinExistence type="inferred from homology"/>
<sequence length="341" mass="39437">MMLCEAAKKLKVRTHIFCPDTNAPAQFHSDFFTNADYMNEDDILQFEKSVDFITYEFENIPLETINSLTNKSKIRPGKLSLEKSQDRLLEKRFLDNLNIKIAPYVQVTSPEDISRAQDKFGESILKTRTLGYDGKGQINIKKTIDPIFYFKKVKSKSIIEKKIDFEFEVSQIIARDSYGNIAIYPIVRNIHENHILKHSFAPAALEKDLATKVQEISRVIIKRLNHVGVLSIEFFVTKDEVLVNEIAPRVHNSGHWTIEGCSVSQFEQHLRCVIDEEVQDPSFLFDAHMINIIGDEIEAWVNKSVESNEFVHLYKKKNIKDGRKMGHVTYIYEKDKLPKNL</sequence>
<evidence type="ECO:0000313" key="6">
    <source>
        <dbReference type="EMBL" id="SUZ95291.1"/>
    </source>
</evidence>
<dbReference type="InterPro" id="IPR005875">
    <property type="entry name" value="PurK"/>
</dbReference>
<dbReference type="SUPFAM" id="SSF56059">
    <property type="entry name" value="Glutathione synthetase ATP-binding domain-like"/>
    <property type="match status" value="1"/>
</dbReference>
<dbReference type="GO" id="GO:0005524">
    <property type="term" value="F:ATP binding"/>
    <property type="evidence" value="ECO:0007669"/>
    <property type="project" value="UniProtKB-KW"/>
</dbReference>
<dbReference type="Gene3D" id="3.30.470.20">
    <property type="entry name" value="ATP-grasp fold, B domain"/>
    <property type="match status" value="1"/>
</dbReference>
<evidence type="ECO:0000259" key="5">
    <source>
        <dbReference type="PROSITE" id="PS50975"/>
    </source>
</evidence>
<dbReference type="Gene3D" id="3.30.1490.20">
    <property type="entry name" value="ATP-grasp fold, A domain"/>
    <property type="match status" value="1"/>
</dbReference>
<dbReference type="SUPFAM" id="SSF51246">
    <property type="entry name" value="Rudiment single hybrid motif"/>
    <property type="match status" value="1"/>
</dbReference>
<feature type="domain" description="ATP-grasp" evidence="5">
    <location>
        <begin position="91"/>
        <end position="274"/>
    </location>
</feature>
<keyword evidence="3" id="KW-0067">ATP-binding</keyword>
<gene>
    <name evidence="6" type="ORF">METZ01_LOCUS48145</name>
</gene>
<evidence type="ECO:0000256" key="1">
    <source>
        <dbReference type="ARBA" id="ARBA00022741"/>
    </source>
</evidence>
<dbReference type="NCBIfam" id="NF004679">
    <property type="entry name" value="PRK06019.1-5"/>
    <property type="match status" value="1"/>
</dbReference>
<dbReference type="PROSITE" id="PS50975">
    <property type="entry name" value="ATP_GRASP"/>
    <property type="match status" value="1"/>
</dbReference>
<reference evidence="6" key="1">
    <citation type="submission" date="2018-05" db="EMBL/GenBank/DDBJ databases">
        <authorList>
            <person name="Lanie J.A."/>
            <person name="Ng W.-L."/>
            <person name="Kazmierczak K.M."/>
            <person name="Andrzejewski T.M."/>
            <person name="Davidsen T.M."/>
            <person name="Wayne K.J."/>
            <person name="Tettelin H."/>
            <person name="Glass J.I."/>
            <person name="Rusch D."/>
            <person name="Podicherti R."/>
            <person name="Tsui H.-C.T."/>
            <person name="Winkler M.E."/>
        </authorList>
    </citation>
    <scope>NUCLEOTIDE SEQUENCE</scope>
</reference>
<dbReference type="Pfam" id="PF17769">
    <property type="entry name" value="PurK_C"/>
    <property type="match status" value="1"/>
</dbReference>
<dbReference type="GO" id="GO:0046872">
    <property type="term" value="F:metal ion binding"/>
    <property type="evidence" value="ECO:0007669"/>
    <property type="project" value="InterPro"/>
</dbReference>
<dbReference type="GO" id="GO:0006189">
    <property type="term" value="P:'de novo' IMP biosynthetic process"/>
    <property type="evidence" value="ECO:0007669"/>
    <property type="project" value="InterPro"/>
</dbReference>
<dbReference type="InterPro" id="IPR040686">
    <property type="entry name" value="PurK_C"/>
</dbReference>
<evidence type="ECO:0000256" key="2">
    <source>
        <dbReference type="ARBA" id="ARBA00022755"/>
    </source>
</evidence>
<evidence type="ECO:0000256" key="4">
    <source>
        <dbReference type="ARBA" id="ARBA00025704"/>
    </source>
</evidence>
<dbReference type="EMBL" id="UINC01002312">
    <property type="protein sequence ID" value="SUZ95291.1"/>
    <property type="molecule type" value="Genomic_DNA"/>
</dbReference>
<dbReference type="SUPFAM" id="SSF52440">
    <property type="entry name" value="PreATP-grasp domain"/>
    <property type="match status" value="1"/>
</dbReference>
<dbReference type="InterPro" id="IPR011054">
    <property type="entry name" value="Rudment_hybrid_motif"/>
</dbReference>
<dbReference type="InterPro" id="IPR011761">
    <property type="entry name" value="ATP-grasp"/>
</dbReference>
<dbReference type="InterPro" id="IPR054350">
    <property type="entry name" value="PurT/PurK_preATP-grasp"/>
</dbReference>
<organism evidence="6">
    <name type="scientific">marine metagenome</name>
    <dbReference type="NCBI Taxonomy" id="408172"/>
    <lineage>
        <taxon>unclassified sequences</taxon>
        <taxon>metagenomes</taxon>
        <taxon>ecological metagenomes</taxon>
    </lineage>
</organism>
<comment type="pathway">
    <text evidence="4">Purine metabolism.</text>
</comment>
<dbReference type="Gene3D" id="3.40.50.20">
    <property type="match status" value="1"/>
</dbReference>
<dbReference type="GO" id="GO:0004638">
    <property type="term" value="F:phosphoribosylaminoimidazole carboxylase activity"/>
    <property type="evidence" value="ECO:0007669"/>
    <property type="project" value="InterPro"/>
</dbReference>
<dbReference type="GO" id="GO:0005829">
    <property type="term" value="C:cytosol"/>
    <property type="evidence" value="ECO:0007669"/>
    <property type="project" value="TreeGrafter"/>
</dbReference>